<name>A0ABP5UC43_9ACTN</name>
<keyword evidence="4" id="KW-1185">Reference proteome</keyword>
<dbReference type="Gene3D" id="1.20.120.450">
    <property type="entry name" value="dinb family like domain"/>
    <property type="match status" value="1"/>
</dbReference>
<gene>
    <name evidence="3" type="ORF">GCM10009855_14350</name>
</gene>
<dbReference type="Proteomes" id="UP001501170">
    <property type="component" value="Unassembled WGS sequence"/>
</dbReference>
<evidence type="ECO:0000313" key="4">
    <source>
        <dbReference type="Proteomes" id="UP001501170"/>
    </source>
</evidence>
<sequence>MTTIVPQEPLISALETQWKAIDDLVSPLSDAQWTAASPLPGWQIRDIVAHIAGTESMLAGRQPASSIDTSQIAHVKNPIGELNERWIDHYRSRSRDELMTDLRTVTAERSKALRGMTEGQWDAETATPAGPDTYGRFMRVRDFDCWVHEIDIRDALGLGVPENVEPAHWALREIESSMPYVVGKKARAEVGSTVRFDITGLYPFTFFVVTEDRAAVVPAVDGEPDVTLRLDGLDLARSVGGRPSAGDAEVEVTGDTELGAAIIRSLHYLI</sequence>
<organism evidence="3 4">
    <name type="scientific">Gordonia cholesterolivorans</name>
    <dbReference type="NCBI Taxonomy" id="559625"/>
    <lineage>
        <taxon>Bacteria</taxon>
        <taxon>Bacillati</taxon>
        <taxon>Actinomycetota</taxon>
        <taxon>Actinomycetes</taxon>
        <taxon>Mycobacteriales</taxon>
        <taxon>Gordoniaceae</taxon>
        <taxon>Gordonia</taxon>
    </lineage>
</organism>
<dbReference type="NCBIfam" id="TIGR03083">
    <property type="entry name" value="maleylpyruvate isomerase family mycothiol-dependent enzyme"/>
    <property type="match status" value="1"/>
</dbReference>
<protein>
    <submittedName>
        <fullName evidence="3">Maleylpyruvate isomerase family mycothiol-dependent enzyme</fullName>
    </submittedName>
</protein>
<keyword evidence="3" id="KW-0413">Isomerase</keyword>
<evidence type="ECO:0000313" key="3">
    <source>
        <dbReference type="EMBL" id="GAA2376174.1"/>
    </source>
</evidence>
<dbReference type="EMBL" id="BAAARB010000005">
    <property type="protein sequence ID" value="GAA2376174.1"/>
    <property type="molecule type" value="Genomic_DNA"/>
</dbReference>
<dbReference type="InterPro" id="IPR034660">
    <property type="entry name" value="DinB/YfiT-like"/>
</dbReference>
<accession>A0ABP5UC43</accession>
<proteinExistence type="predicted"/>
<dbReference type="Pfam" id="PF11716">
    <property type="entry name" value="MDMPI_N"/>
    <property type="match status" value="1"/>
</dbReference>
<dbReference type="InterPro" id="IPR017517">
    <property type="entry name" value="Maleyloyr_isom"/>
</dbReference>
<reference evidence="4" key="1">
    <citation type="journal article" date="2019" name="Int. J. Syst. Evol. Microbiol.">
        <title>The Global Catalogue of Microorganisms (GCM) 10K type strain sequencing project: providing services to taxonomists for standard genome sequencing and annotation.</title>
        <authorList>
            <consortium name="The Broad Institute Genomics Platform"/>
            <consortium name="The Broad Institute Genome Sequencing Center for Infectious Disease"/>
            <person name="Wu L."/>
            <person name="Ma J."/>
        </authorList>
    </citation>
    <scope>NUCLEOTIDE SEQUENCE [LARGE SCALE GENOMIC DNA]</scope>
    <source>
        <strain evidence="4">JCM 16227</strain>
    </source>
</reference>
<feature type="domain" description="MDMPI C-terminal" evidence="1">
    <location>
        <begin position="168"/>
        <end position="259"/>
    </location>
</feature>
<evidence type="ECO:0000259" key="1">
    <source>
        <dbReference type="Pfam" id="PF07398"/>
    </source>
</evidence>
<comment type="caution">
    <text evidence="3">The sequence shown here is derived from an EMBL/GenBank/DDBJ whole genome shotgun (WGS) entry which is preliminary data.</text>
</comment>
<feature type="domain" description="Mycothiol-dependent maleylpyruvate isomerase metal-binding" evidence="2">
    <location>
        <begin position="15"/>
        <end position="153"/>
    </location>
</feature>
<dbReference type="InterPro" id="IPR024344">
    <property type="entry name" value="MDMPI_metal-binding"/>
</dbReference>
<dbReference type="GO" id="GO:0016853">
    <property type="term" value="F:isomerase activity"/>
    <property type="evidence" value="ECO:0007669"/>
    <property type="project" value="UniProtKB-KW"/>
</dbReference>
<dbReference type="Pfam" id="PF07398">
    <property type="entry name" value="MDMPI_C"/>
    <property type="match status" value="1"/>
</dbReference>
<dbReference type="RefSeq" id="WP_062366632.1">
    <property type="nucleotide sequence ID" value="NZ_BAAARB010000005.1"/>
</dbReference>
<evidence type="ECO:0000259" key="2">
    <source>
        <dbReference type="Pfam" id="PF11716"/>
    </source>
</evidence>
<dbReference type="SUPFAM" id="SSF109854">
    <property type="entry name" value="DinB/YfiT-like putative metalloenzymes"/>
    <property type="match status" value="1"/>
</dbReference>
<dbReference type="InterPro" id="IPR010872">
    <property type="entry name" value="MDMPI_C-term_domain"/>
</dbReference>